<evidence type="ECO:0000259" key="15">
    <source>
        <dbReference type="Pfam" id="PF12894"/>
    </source>
</evidence>
<dbReference type="InterPro" id="IPR024977">
    <property type="entry name" value="Apc4-like_WD40_dom"/>
</dbReference>
<dbReference type="Pfam" id="PF04195">
    <property type="entry name" value="Transposase_28"/>
    <property type="match status" value="1"/>
</dbReference>
<dbReference type="PROSITE" id="PS00678">
    <property type="entry name" value="WD_REPEATS_1"/>
    <property type="match status" value="1"/>
</dbReference>
<dbReference type="InterPro" id="IPR007321">
    <property type="entry name" value="Transposase_28"/>
</dbReference>
<dbReference type="SUPFAM" id="SSF50978">
    <property type="entry name" value="WD40 repeat-like"/>
    <property type="match status" value="1"/>
</dbReference>
<evidence type="ECO:0000256" key="4">
    <source>
        <dbReference type="ARBA" id="ARBA00022692"/>
    </source>
</evidence>
<feature type="coiled-coil region" evidence="12">
    <location>
        <begin position="1157"/>
        <end position="1184"/>
    </location>
</feature>
<dbReference type="SMART" id="SM00320">
    <property type="entry name" value="WD40"/>
    <property type="match status" value="2"/>
</dbReference>
<feature type="region of interest" description="Disordered" evidence="13">
    <location>
        <begin position="36"/>
        <end position="89"/>
    </location>
</feature>
<keyword evidence="10" id="KW-0472">Membrane</keyword>
<evidence type="ECO:0000256" key="2">
    <source>
        <dbReference type="ARBA" id="ARBA00022448"/>
    </source>
</evidence>
<dbReference type="PANTHER" id="PTHR23284">
    <property type="entry name" value="PROLACTIN REGULATORY ELEMENT BINDING PROTEIN"/>
    <property type="match status" value="1"/>
</dbReference>
<feature type="domain" description="Transposase (putative) gypsy type" evidence="14">
    <location>
        <begin position="519"/>
        <end position="584"/>
    </location>
</feature>
<organism evidence="16 17">
    <name type="scientific">Colocasia esculenta</name>
    <name type="common">Wild taro</name>
    <name type="synonym">Arum esculentum</name>
    <dbReference type="NCBI Taxonomy" id="4460"/>
    <lineage>
        <taxon>Eukaryota</taxon>
        <taxon>Viridiplantae</taxon>
        <taxon>Streptophyta</taxon>
        <taxon>Embryophyta</taxon>
        <taxon>Tracheophyta</taxon>
        <taxon>Spermatophyta</taxon>
        <taxon>Magnoliopsida</taxon>
        <taxon>Liliopsida</taxon>
        <taxon>Araceae</taxon>
        <taxon>Aroideae</taxon>
        <taxon>Colocasieae</taxon>
        <taxon>Colocasia</taxon>
    </lineage>
</organism>
<dbReference type="Proteomes" id="UP000652761">
    <property type="component" value="Unassembled WGS sequence"/>
</dbReference>
<evidence type="ECO:0000256" key="11">
    <source>
        <dbReference type="PROSITE-ProRule" id="PRU00221"/>
    </source>
</evidence>
<gene>
    <name evidence="16" type="ORF">Taro_020339</name>
</gene>
<evidence type="ECO:0000256" key="3">
    <source>
        <dbReference type="ARBA" id="ARBA00022574"/>
    </source>
</evidence>
<evidence type="ECO:0000256" key="5">
    <source>
        <dbReference type="ARBA" id="ARBA00022737"/>
    </source>
</evidence>
<dbReference type="GO" id="GO:0015031">
    <property type="term" value="P:protein transport"/>
    <property type="evidence" value="ECO:0007669"/>
    <property type="project" value="UniProtKB-KW"/>
</dbReference>
<feature type="compositionally biased region" description="Basic and acidic residues" evidence="13">
    <location>
        <begin position="37"/>
        <end position="51"/>
    </location>
</feature>
<keyword evidence="8" id="KW-0653">Protein transport</keyword>
<keyword evidence="12" id="KW-0175">Coiled coil</keyword>
<reference evidence="16" key="1">
    <citation type="submission" date="2017-07" db="EMBL/GenBank/DDBJ databases">
        <title>Taro Niue Genome Assembly and Annotation.</title>
        <authorList>
            <person name="Atibalentja N."/>
            <person name="Keating K."/>
            <person name="Fields C.J."/>
        </authorList>
    </citation>
    <scope>NUCLEOTIDE SEQUENCE</scope>
    <source>
        <strain evidence="16">Niue_2</strain>
        <tissue evidence="16">Leaf</tissue>
    </source>
</reference>
<sequence length="1288" mass="138478">MARGRRREIPPSCKTYGFPLYCASWVPLDKIAAAGGEAEKEEAAAEEKAGGGDEAQEAAGGGEGSSGEGSTTPKEAHHGDMMLALGGGGGEGRSGIPNALLLARFDPASRSLSEEPVSAASIRSHLGLVHRLATRQDVPYRMALHPRGDGILCSFPNGCRWFEWDAPQGTKVHKLTLKLSKKTLTQFEDGGLQLALTFNAEGSLLATGGEDGHMRIFKWPAMETILEQSDINQSVKDLDFSSDGKFLASVVNNGVCRIWDLNSTAVVANLSRENGEKFGFCRFSMTTNNDTILYTMASQGENINMPVGMPGSSCLLMMECVVWGGYNRGVSQRAYSAPSGHTFRAGDPHGARTCCSVLSRVVPRNKIDTPVRKLSANELGNASLRVNGAWAPLPPIRTEAWDRTGRSRHKKEALMGLDALGLGGRKQPPHLPPTPSSGSEAGALEGGALLGCHFRHKCGMAQKGKEVVEASGMPPVAAKAAKYRSFEGLRERFRIGEEYEIVLMREDESHLTLKPGCFVLSLDLLEAGLRLPMPEIAKELLQSWKVAPIQLTPNSWRTIFVFCIICRKKKIEATAEIFRNHFSLACSPQSGMGIVYVKHRTNRMRINFSPRLSNNKGWTGRLFSVGRRKGADIPEWDFPVRVMEPLRRADIPPFLIRETAAASQLLNTVGVNHADGYLTEYKLVKYKLSRAWDEEEIAAGRDQKEMAGYAEMIPVSLCSMRLDEGGSAKGPAQGAKAVARGGAVKKALETATTAGATSLPQVKRKEKRKAAVVESQAGGRSPEEGVSDEPRARRKRKMTKPMSHVAEGAAAVEEEAEEDLEPLLARRSRQRTGTSEERAPATPAVDRSEAVMKMSAELGLIMVSDESDRSGGRAKSPVRETQEILLGEGSAEQDGVPDESAQLGAEDGAVAPNFTPSPAAVCGSGEAVLPRGNIPQGSGDILPPMPPTSVITEGRVVGEDAAEVIAEDFVVGESAAVLREKNAQAPGNDEEGRVAASATEDGGEVWPGPREEAAGASRASASTDVATTSGLGRPEGLVIDDVPISSAAAVAGDESSGDDTRPLTEVLHRRLLEVPSVAALEATLRARTPEVQTEEYHPEIPDDDVASDVDLEALVEGISTSLGVLKAMAARSRKQKYLYEAQSAFCKDLTARHKAREAVLEEEVKNLKTALQASELNVAVAQAEKEALAKVVSDAGVRAVADYKTGSDYKEELEQYGARCYRVGLNAGREFGEGLSWVERAREAFEAAVRECKRRTNDARLDAVRFAQFQSRRMPSSDEGAGPSEQAP</sequence>
<keyword evidence="2" id="KW-0813">Transport</keyword>
<feature type="region of interest" description="Disordered" evidence="13">
    <location>
        <begin position="981"/>
        <end position="1038"/>
    </location>
</feature>
<evidence type="ECO:0000256" key="13">
    <source>
        <dbReference type="SAM" id="MobiDB-lite"/>
    </source>
</evidence>
<evidence type="ECO:0000313" key="17">
    <source>
        <dbReference type="Proteomes" id="UP000652761"/>
    </source>
</evidence>
<dbReference type="InterPro" id="IPR015943">
    <property type="entry name" value="WD40/YVTN_repeat-like_dom_sf"/>
</dbReference>
<evidence type="ECO:0000256" key="12">
    <source>
        <dbReference type="SAM" id="Coils"/>
    </source>
</evidence>
<keyword evidence="5" id="KW-0677">Repeat</keyword>
<keyword evidence="6" id="KW-0256">Endoplasmic reticulum</keyword>
<dbReference type="Pfam" id="PF12894">
    <property type="entry name" value="ANAPC4_WD40"/>
    <property type="match status" value="1"/>
</dbReference>
<dbReference type="GO" id="GO:0005789">
    <property type="term" value="C:endoplasmic reticulum membrane"/>
    <property type="evidence" value="ECO:0007669"/>
    <property type="project" value="UniProtKB-SubCell"/>
</dbReference>
<evidence type="ECO:0000256" key="9">
    <source>
        <dbReference type="ARBA" id="ARBA00022989"/>
    </source>
</evidence>
<keyword evidence="9" id="KW-1133">Transmembrane helix</keyword>
<dbReference type="EMBL" id="NMUH01001005">
    <property type="protein sequence ID" value="MQL87791.1"/>
    <property type="molecule type" value="Genomic_DNA"/>
</dbReference>
<dbReference type="OrthoDB" id="678976at2759"/>
<evidence type="ECO:0000313" key="16">
    <source>
        <dbReference type="EMBL" id="MQL87791.1"/>
    </source>
</evidence>
<keyword evidence="4" id="KW-0812">Transmembrane</keyword>
<evidence type="ECO:0000256" key="8">
    <source>
        <dbReference type="ARBA" id="ARBA00022927"/>
    </source>
</evidence>
<comment type="subcellular location">
    <subcellularLocation>
        <location evidence="1">Endoplasmic reticulum membrane</location>
        <topology evidence="1">Single-pass membrane protein</topology>
    </subcellularLocation>
</comment>
<evidence type="ECO:0000256" key="1">
    <source>
        <dbReference type="ARBA" id="ARBA00004389"/>
    </source>
</evidence>
<dbReference type="Gene3D" id="2.130.10.10">
    <property type="entry name" value="YVTN repeat-like/Quinoprotein amine dehydrogenase"/>
    <property type="match status" value="1"/>
</dbReference>
<dbReference type="GO" id="GO:0003400">
    <property type="term" value="P:regulation of COPII vesicle coating"/>
    <property type="evidence" value="ECO:0007669"/>
    <property type="project" value="TreeGrafter"/>
</dbReference>
<protein>
    <submittedName>
        <fullName evidence="16">Uncharacterized protein</fullName>
    </submittedName>
</protein>
<keyword evidence="3 11" id="KW-0853">WD repeat</keyword>
<dbReference type="GO" id="GO:0005085">
    <property type="term" value="F:guanyl-nucleotide exchange factor activity"/>
    <property type="evidence" value="ECO:0007669"/>
    <property type="project" value="InterPro"/>
</dbReference>
<feature type="region of interest" description="Disordered" evidence="13">
    <location>
        <begin position="423"/>
        <end position="442"/>
    </location>
</feature>
<proteinExistence type="predicted"/>
<evidence type="ECO:0000259" key="14">
    <source>
        <dbReference type="Pfam" id="PF04195"/>
    </source>
</evidence>
<accession>A0A843UW39</accession>
<dbReference type="PANTHER" id="PTHR23284:SF0">
    <property type="entry name" value="PROLACTIN REGULATORY ELEMENT-BINDING PROTEIN"/>
    <property type="match status" value="1"/>
</dbReference>
<feature type="repeat" description="WD" evidence="11">
    <location>
        <begin position="228"/>
        <end position="269"/>
    </location>
</feature>
<feature type="compositionally biased region" description="Acidic residues" evidence="13">
    <location>
        <begin position="812"/>
        <end position="821"/>
    </location>
</feature>
<dbReference type="InterPro" id="IPR019775">
    <property type="entry name" value="WD40_repeat_CS"/>
</dbReference>
<evidence type="ECO:0000256" key="7">
    <source>
        <dbReference type="ARBA" id="ARBA00022892"/>
    </source>
</evidence>
<keyword evidence="7" id="KW-0931">ER-Golgi transport</keyword>
<evidence type="ECO:0000256" key="10">
    <source>
        <dbReference type="ARBA" id="ARBA00023136"/>
    </source>
</evidence>
<keyword evidence="17" id="KW-1185">Reference proteome</keyword>
<dbReference type="InterPro" id="IPR001680">
    <property type="entry name" value="WD40_rpt"/>
</dbReference>
<dbReference type="GO" id="GO:0006888">
    <property type="term" value="P:endoplasmic reticulum to Golgi vesicle-mediated transport"/>
    <property type="evidence" value="ECO:0007669"/>
    <property type="project" value="TreeGrafter"/>
</dbReference>
<dbReference type="InterPro" id="IPR045260">
    <property type="entry name" value="Sec12-like"/>
</dbReference>
<dbReference type="InterPro" id="IPR036322">
    <property type="entry name" value="WD40_repeat_dom_sf"/>
</dbReference>
<evidence type="ECO:0000256" key="6">
    <source>
        <dbReference type="ARBA" id="ARBA00022824"/>
    </source>
</evidence>
<dbReference type="PROSITE" id="PS50082">
    <property type="entry name" value="WD_REPEATS_2"/>
    <property type="match status" value="1"/>
</dbReference>
<feature type="region of interest" description="Disordered" evidence="13">
    <location>
        <begin position="758"/>
        <end position="846"/>
    </location>
</feature>
<feature type="region of interest" description="Disordered" evidence="13">
    <location>
        <begin position="1269"/>
        <end position="1288"/>
    </location>
</feature>
<comment type="caution">
    <text evidence="16">The sequence shown here is derived from an EMBL/GenBank/DDBJ whole genome shotgun (WGS) entry which is preliminary data.</text>
</comment>
<name>A0A843UW39_COLES</name>
<feature type="domain" description="Anaphase-promoting complex subunit 4-like WD40" evidence="15">
    <location>
        <begin position="198"/>
        <end position="274"/>
    </location>
</feature>